<evidence type="ECO:0000256" key="7">
    <source>
        <dbReference type="ARBA" id="ARBA00038032"/>
    </source>
</evidence>
<dbReference type="GO" id="GO:0005886">
    <property type="term" value="C:plasma membrane"/>
    <property type="evidence" value="ECO:0007669"/>
    <property type="project" value="UniProtKB-SubCell"/>
</dbReference>
<keyword evidence="6 9" id="KW-0472">Membrane</keyword>
<dbReference type="PANTHER" id="PTHR30561">
    <property type="entry name" value="SMR FAMILY PROTON-DEPENDENT DRUG EFFLUX TRANSPORTER SUGE"/>
    <property type="match status" value="1"/>
</dbReference>
<dbReference type="GO" id="GO:0031460">
    <property type="term" value="P:glycine betaine transport"/>
    <property type="evidence" value="ECO:0007669"/>
    <property type="project" value="TreeGrafter"/>
</dbReference>
<feature type="transmembrane region" description="Helical" evidence="9">
    <location>
        <begin position="86"/>
        <end position="105"/>
    </location>
</feature>
<dbReference type="GO" id="GO:0015220">
    <property type="term" value="F:choline transmembrane transporter activity"/>
    <property type="evidence" value="ECO:0007669"/>
    <property type="project" value="TreeGrafter"/>
</dbReference>
<evidence type="ECO:0000313" key="11">
    <source>
        <dbReference type="Proteomes" id="UP000298681"/>
    </source>
</evidence>
<dbReference type="InterPro" id="IPR000390">
    <property type="entry name" value="Small_drug/metabolite_transptr"/>
</dbReference>
<keyword evidence="5 9" id="KW-1133">Transmembrane helix</keyword>
<evidence type="ECO:0000256" key="4">
    <source>
        <dbReference type="ARBA" id="ARBA00022692"/>
    </source>
</evidence>
<keyword evidence="11" id="KW-1185">Reference proteome</keyword>
<evidence type="ECO:0000256" key="3">
    <source>
        <dbReference type="ARBA" id="ARBA00022475"/>
    </source>
</evidence>
<dbReference type="FunFam" id="1.10.3730.20:FF:000001">
    <property type="entry name" value="Quaternary ammonium compound resistance transporter SugE"/>
    <property type="match status" value="1"/>
</dbReference>
<dbReference type="Pfam" id="PF00893">
    <property type="entry name" value="Multi_Drug_Res"/>
    <property type="match status" value="1"/>
</dbReference>
<feature type="transmembrane region" description="Helical" evidence="9">
    <location>
        <begin position="59"/>
        <end position="80"/>
    </location>
</feature>
<reference evidence="10 11" key="1">
    <citation type="submission" date="2019-01" db="EMBL/GenBank/DDBJ databases">
        <authorList>
            <person name="Zhang S."/>
        </authorList>
    </citation>
    <scope>NUCLEOTIDE SEQUENCE [LARGE SCALE GENOMIC DNA]</scope>
    <source>
        <strain evidence="10 11">1626</strain>
    </source>
</reference>
<dbReference type="GO" id="GO:1990961">
    <property type="term" value="P:xenobiotic detoxification by transmembrane export across the plasma membrane"/>
    <property type="evidence" value="ECO:0007669"/>
    <property type="project" value="UniProtKB-ARBA"/>
</dbReference>
<dbReference type="AlphaFoldDB" id="A0A4Z1RF02"/>
<evidence type="ECO:0000256" key="6">
    <source>
        <dbReference type="ARBA" id="ARBA00023136"/>
    </source>
</evidence>
<gene>
    <name evidence="10" type="ORF">E4582_11415</name>
</gene>
<organism evidence="10 11">
    <name type="scientific">Luteimonas yindakuii</name>
    <dbReference type="NCBI Taxonomy" id="2565782"/>
    <lineage>
        <taxon>Bacteria</taxon>
        <taxon>Pseudomonadati</taxon>
        <taxon>Pseudomonadota</taxon>
        <taxon>Gammaproteobacteria</taxon>
        <taxon>Lysobacterales</taxon>
        <taxon>Lysobacteraceae</taxon>
        <taxon>Luteimonas</taxon>
    </lineage>
</organism>
<dbReference type="EMBL" id="SPUH01000002">
    <property type="protein sequence ID" value="TKS53257.1"/>
    <property type="molecule type" value="Genomic_DNA"/>
</dbReference>
<name>A0A4Z1RF02_9GAMM</name>
<comment type="caution">
    <text evidence="10">The sequence shown here is derived from an EMBL/GenBank/DDBJ whole genome shotgun (WGS) entry which is preliminary data.</text>
</comment>
<evidence type="ECO:0000256" key="9">
    <source>
        <dbReference type="SAM" id="Phobius"/>
    </source>
</evidence>
<sequence>MHTGYLFLAAAIVAEVIATSALKASEGFTRLWPSMVVVIGYAIAFYCLSLVLRTVPVGVAYAIWSGVGVALIALIGWLVLGQTLDLPAVIGIGLIVSGVAVLQLFSKAAAH</sequence>
<dbReference type="GO" id="GO:0015297">
    <property type="term" value="F:antiporter activity"/>
    <property type="evidence" value="ECO:0007669"/>
    <property type="project" value="TreeGrafter"/>
</dbReference>
<dbReference type="SUPFAM" id="SSF103481">
    <property type="entry name" value="Multidrug resistance efflux transporter EmrE"/>
    <property type="match status" value="1"/>
</dbReference>
<dbReference type="Gene3D" id="1.10.3730.20">
    <property type="match status" value="1"/>
</dbReference>
<dbReference type="InterPro" id="IPR037185">
    <property type="entry name" value="EmrE-like"/>
</dbReference>
<keyword evidence="3" id="KW-1003">Cell membrane</keyword>
<evidence type="ECO:0000313" key="10">
    <source>
        <dbReference type="EMBL" id="TKS53257.1"/>
    </source>
</evidence>
<dbReference type="InterPro" id="IPR045324">
    <property type="entry name" value="Small_multidrug_res"/>
</dbReference>
<evidence type="ECO:0000256" key="8">
    <source>
        <dbReference type="RuleBase" id="RU003942"/>
    </source>
</evidence>
<comment type="similarity">
    <text evidence="7 8">Belongs to the drug/metabolite transporter (DMT) superfamily. Small multidrug resistance (SMR) (TC 2.A.7.1) family.</text>
</comment>
<proteinExistence type="inferred from homology"/>
<comment type="subcellular location">
    <subcellularLocation>
        <location evidence="1 8">Cell membrane</location>
        <topology evidence="1 8">Multi-pass membrane protein</topology>
    </subcellularLocation>
</comment>
<dbReference type="GO" id="GO:0015199">
    <property type="term" value="F:amino-acid betaine transmembrane transporter activity"/>
    <property type="evidence" value="ECO:0007669"/>
    <property type="project" value="TreeGrafter"/>
</dbReference>
<dbReference type="PANTHER" id="PTHR30561:SF1">
    <property type="entry name" value="MULTIDRUG TRANSPORTER EMRE"/>
    <property type="match status" value="1"/>
</dbReference>
<keyword evidence="2" id="KW-0813">Transport</keyword>
<protein>
    <submittedName>
        <fullName evidence="10">QacE family quaternary ammonium compound efflux SMR transporter</fullName>
    </submittedName>
</protein>
<keyword evidence="4 8" id="KW-0812">Transmembrane</keyword>
<accession>A0A4Z1RF02</accession>
<dbReference type="RefSeq" id="WP_134675376.1">
    <property type="nucleotide sequence ID" value="NZ_SPUH01000002.1"/>
</dbReference>
<feature type="transmembrane region" description="Helical" evidence="9">
    <location>
        <begin position="34"/>
        <end position="52"/>
    </location>
</feature>
<evidence type="ECO:0000256" key="5">
    <source>
        <dbReference type="ARBA" id="ARBA00022989"/>
    </source>
</evidence>
<dbReference type="Proteomes" id="UP000298681">
    <property type="component" value="Unassembled WGS sequence"/>
</dbReference>
<evidence type="ECO:0000256" key="1">
    <source>
        <dbReference type="ARBA" id="ARBA00004651"/>
    </source>
</evidence>
<evidence type="ECO:0000256" key="2">
    <source>
        <dbReference type="ARBA" id="ARBA00022448"/>
    </source>
</evidence>